<keyword evidence="3" id="KW-1185">Reference proteome</keyword>
<keyword evidence="2" id="KW-0808">Transferase</keyword>
<protein>
    <submittedName>
        <fullName evidence="2">Methyltransferase domain-containing protein</fullName>
    </submittedName>
</protein>
<name>A0ABZ0PM13_9PROT</name>
<keyword evidence="2" id="KW-0489">Methyltransferase</keyword>
<dbReference type="RefSeq" id="WP_318650742.1">
    <property type="nucleotide sequence ID" value="NZ_CP137852.1"/>
</dbReference>
<dbReference type="EMBL" id="CP137852">
    <property type="protein sequence ID" value="WPB86774.1"/>
    <property type="molecule type" value="Genomic_DNA"/>
</dbReference>
<dbReference type="Pfam" id="PF08241">
    <property type="entry name" value="Methyltransf_11"/>
    <property type="match status" value="1"/>
</dbReference>
<organism evidence="2 3">
    <name type="scientific">Sediminicoccus rosea</name>
    <dbReference type="NCBI Taxonomy" id="1225128"/>
    <lineage>
        <taxon>Bacteria</taxon>
        <taxon>Pseudomonadati</taxon>
        <taxon>Pseudomonadota</taxon>
        <taxon>Alphaproteobacteria</taxon>
        <taxon>Acetobacterales</taxon>
        <taxon>Roseomonadaceae</taxon>
        <taxon>Sediminicoccus</taxon>
    </lineage>
</organism>
<dbReference type="InterPro" id="IPR029063">
    <property type="entry name" value="SAM-dependent_MTases_sf"/>
</dbReference>
<accession>A0ABZ0PM13</accession>
<feature type="domain" description="Methyltransferase type 11" evidence="1">
    <location>
        <begin position="76"/>
        <end position="173"/>
    </location>
</feature>
<gene>
    <name evidence="2" type="ORF">R9Z33_07805</name>
</gene>
<evidence type="ECO:0000313" key="2">
    <source>
        <dbReference type="EMBL" id="WPB86774.1"/>
    </source>
</evidence>
<dbReference type="SUPFAM" id="SSF53335">
    <property type="entry name" value="S-adenosyl-L-methionine-dependent methyltransferases"/>
    <property type="match status" value="1"/>
</dbReference>
<dbReference type="GO" id="GO:0008168">
    <property type="term" value="F:methyltransferase activity"/>
    <property type="evidence" value="ECO:0007669"/>
    <property type="project" value="UniProtKB-KW"/>
</dbReference>
<sequence>MNTPSQPRDLPTDLAERFDLWAAGIAYELGFWTHWAQTRGGGWPDEYAARMNPETPLVPWLADRARETGLTHLRVLDVGAGPVTSIGYVPPPGMTIEIVPTDPLADAYTRIFDAMGLKRPVPTVFAPAEELSAFLPEDSFDIVHCRNALDHSFDPIRGLTEMLRVVKMDGQIMLYHNPNEAEGEGYSGFHQYNFDVEDERFIIWRGAQRWDVQNELPVRTWMRARRRGHVSVLIQKRKPMPQERESRFRTRFAETSRALTNLLIRRSLG</sequence>
<dbReference type="InterPro" id="IPR013216">
    <property type="entry name" value="Methyltransf_11"/>
</dbReference>
<proteinExistence type="predicted"/>
<evidence type="ECO:0000259" key="1">
    <source>
        <dbReference type="Pfam" id="PF08241"/>
    </source>
</evidence>
<dbReference type="CDD" id="cd02440">
    <property type="entry name" value="AdoMet_MTases"/>
    <property type="match status" value="1"/>
</dbReference>
<dbReference type="Gene3D" id="3.40.50.150">
    <property type="entry name" value="Vaccinia Virus protein VP39"/>
    <property type="match status" value="1"/>
</dbReference>
<dbReference type="Proteomes" id="UP001305521">
    <property type="component" value="Chromosome"/>
</dbReference>
<dbReference type="GO" id="GO:0032259">
    <property type="term" value="P:methylation"/>
    <property type="evidence" value="ECO:0007669"/>
    <property type="project" value="UniProtKB-KW"/>
</dbReference>
<evidence type="ECO:0000313" key="3">
    <source>
        <dbReference type="Proteomes" id="UP001305521"/>
    </source>
</evidence>
<reference evidence="2 3" key="1">
    <citation type="submission" date="2023-11" db="EMBL/GenBank/DDBJ databases">
        <title>Arctic aerobic anoxygenic photoheterotroph Sediminicoccus rosea KRV36 adapts its photosynthesis to long days of polar summer.</title>
        <authorList>
            <person name="Tomasch J."/>
            <person name="Kopejtka K."/>
            <person name="Bily T."/>
            <person name="Gardiner A.T."/>
            <person name="Gardian Z."/>
            <person name="Shivaramu S."/>
            <person name="Koblizek M."/>
            <person name="Engelhardt F."/>
            <person name="Kaftan D."/>
        </authorList>
    </citation>
    <scope>NUCLEOTIDE SEQUENCE [LARGE SCALE GENOMIC DNA]</scope>
    <source>
        <strain evidence="2 3">R-30</strain>
    </source>
</reference>